<name>T0LB51_9MICR</name>
<keyword evidence="2" id="KW-1185">Reference proteome</keyword>
<dbReference type="EMBL" id="KE647132">
    <property type="protein sequence ID" value="EQB61514.1"/>
    <property type="molecule type" value="Genomic_DNA"/>
</dbReference>
<dbReference type="AlphaFoldDB" id="T0LB51"/>
<dbReference type="HOGENOM" id="CLU_1429032_0_0_1"/>
<keyword evidence="1" id="KW-0413">Isomerase</keyword>
<dbReference type="VEuPathDB" id="MicrosporidiaDB:NAPIS_ORF00918"/>
<reference evidence="1 2" key="1">
    <citation type="journal article" date="2013" name="BMC Genomics">
        <title>Genome sequencing and comparative genomics of honey bee microsporidia, Nosema apis reveal novel insights into host-parasite interactions.</title>
        <authorList>
            <person name="Chen Yp."/>
            <person name="Pettis J.S."/>
            <person name="Zhao Y."/>
            <person name="Liu X."/>
            <person name="Tallon L.J."/>
            <person name="Sadzewicz L.D."/>
            <person name="Li R."/>
            <person name="Zheng H."/>
            <person name="Huang S."/>
            <person name="Zhang X."/>
            <person name="Hamilton M.C."/>
            <person name="Pernal S.F."/>
            <person name="Melathopoulos A.P."/>
            <person name="Yan X."/>
            <person name="Evans J.D."/>
        </authorList>
    </citation>
    <scope>NUCLEOTIDE SEQUENCE [LARGE SCALE GENOMIC DNA]</scope>
    <source>
        <strain evidence="1 2">BRL 01</strain>
    </source>
</reference>
<accession>T0LB51</accession>
<dbReference type="GO" id="GO:0016853">
    <property type="term" value="F:isomerase activity"/>
    <property type="evidence" value="ECO:0007669"/>
    <property type="project" value="UniProtKB-KW"/>
</dbReference>
<sequence>MEKFSKFNDPCTGINPFIQQPYHYDILILKKLFKIKYFYFLRNYEFYDLQLKKVLIINKPCVLFVEGERTNNRSILTYSCPYKIDAVCFIKYDSVFCYGSKFKYLLNILSNDNIVNVKAKDSNDPYELKNMCGYQVKFTWSDKNNFYKLLNNKI</sequence>
<proteinExistence type="predicted"/>
<organism evidence="1 2">
    <name type="scientific">Vairimorpha apis BRL 01</name>
    <dbReference type="NCBI Taxonomy" id="1037528"/>
    <lineage>
        <taxon>Eukaryota</taxon>
        <taxon>Fungi</taxon>
        <taxon>Fungi incertae sedis</taxon>
        <taxon>Microsporidia</taxon>
        <taxon>Nosematidae</taxon>
        <taxon>Vairimorpha</taxon>
    </lineage>
</organism>
<evidence type="ECO:0000313" key="1">
    <source>
        <dbReference type="EMBL" id="EQB61514.1"/>
    </source>
</evidence>
<dbReference type="OrthoDB" id="2187509at2759"/>
<dbReference type="Proteomes" id="UP000053780">
    <property type="component" value="Unassembled WGS sequence"/>
</dbReference>
<protein>
    <submittedName>
        <fullName evidence="1">Peptidyl-prolyl cis-trans isomerase-like protein</fullName>
    </submittedName>
</protein>
<evidence type="ECO:0000313" key="2">
    <source>
        <dbReference type="Proteomes" id="UP000053780"/>
    </source>
</evidence>
<gene>
    <name evidence="1" type="ORF">NAPIS_ORF00918</name>
</gene>